<accession>A0A0C2XTB9</accession>
<name>A0A0C2XTB9_SERVB</name>
<keyword evidence="4" id="KW-1185">Reference proteome</keyword>
<dbReference type="STRING" id="933852.A0A0C2XTB9"/>
<proteinExistence type="predicted"/>
<evidence type="ECO:0000256" key="2">
    <source>
        <dbReference type="SAM" id="SignalP"/>
    </source>
</evidence>
<feature type="compositionally biased region" description="Low complexity" evidence="1">
    <location>
        <begin position="151"/>
        <end position="168"/>
    </location>
</feature>
<dbReference type="Proteomes" id="UP000054097">
    <property type="component" value="Unassembled WGS sequence"/>
</dbReference>
<dbReference type="OrthoDB" id="5588482at2759"/>
<feature type="compositionally biased region" description="Polar residues" evidence="1">
    <location>
        <begin position="169"/>
        <end position="178"/>
    </location>
</feature>
<sequence>MKTAFVALCLASVALAQSTSSIPSGTSPTCTTFLTEHNNNRVINNCLTSLIGSTSAFDSGSANGTAVNAALSTLCSSSFNSCPAAEIRSALTSFYSSCTSDLLGTNGDGSNGNSGVIAIYDNLYLILPLKDAICAKAGGQYCINSLASGSSSTPASQGGASGSSTPQGESASQTPQGDSASASASPSASASASSSSSASASASSASASAPAKRHARLDPSSLFKRSALDSHLVARQAANNTSSQQTVNAPNPTVYRESGLPYLFIQPNSTNLCSECTAQVIGAYIRFETVTPYAIGIVNSPMLRGQVDLWEQIKQCPNGFAQSLLNNATSSGGSTSSTGGAAKAVAGVGSALLAVFAAVGAAMLL</sequence>
<evidence type="ECO:0000313" key="4">
    <source>
        <dbReference type="Proteomes" id="UP000054097"/>
    </source>
</evidence>
<gene>
    <name evidence="3" type="ORF">M408DRAFT_326783</name>
</gene>
<evidence type="ECO:0000256" key="1">
    <source>
        <dbReference type="SAM" id="MobiDB-lite"/>
    </source>
</evidence>
<evidence type="ECO:0000313" key="3">
    <source>
        <dbReference type="EMBL" id="KIM32117.1"/>
    </source>
</evidence>
<reference evidence="3 4" key="1">
    <citation type="submission" date="2014-04" db="EMBL/GenBank/DDBJ databases">
        <authorList>
            <consortium name="DOE Joint Genome Institute"/>
            <person name="Kuo A."/>
            <person name="Zuccaro A."/>
            <person name="Kohler A."/>
            <person name="Nagy L.G."/>
            <person name="Floudas D."/>
            <person name="Copeland A."/>
            <person name="Barry K.W."/>
            <person name="Cichocki N."/>
            <person name="Veneault-Fourrey C."/>
            <person name="LaButti K."/>
            <person name="Lindquist E.A."/>
            <person name="Lipzen A."/>
            <person name="Lundell T."/>
            <person name="Morin E."/>
            <person name="Murat C."/>
            <person name="Sun H."/>
            <person name="Tunlid A."/>
            <person name="Henrissat B."/>
            <person name="Grigoriev I.V."/>
            <person name="Hibbett D.S."/>
            <person name="Martin F."/>
            <person name="Nordberg H.P."/>
            <person name="Cantor M.N."/>
            <person name="Hua S.X."/>
        </authorList>
    </citation>
    <scope>NUCLEOTIDE SEQUENCE [LARGE SCALE GENOMIC DNA]</scope>
    <source>
        <strain evidence="3 4">MAFF 305830</strain>
    </source>
</reference>
<feature type="signal peptide" evidence="2">
    <location>
        <begin position="1"/>
        <end position="16"/>
    </location>
</feature>
<dbReference type="EMBL" id="KN824280">
    <property type="protein sequence ID" value="KIM32117.1"/>
    <property type="molecule type" value="Genomic_DNA"/>
</dbReference>
<dbReference type="HOGENOM" id="CLU_049056_0_0_1"/>
<feature type="region of interest" description="Disordered" evidence="1">
    <location>
        <begin position="151"/>
        <end position="198"/>
    </location>
</feature>
<feature type="compositionally biased region" description="Low complexity" evidence="1">
    <location>
        <begin position="179"/>
        <end position="198"/>
    </location>
</feature>
<protein>
    <submittedName>
        <fullName evidence="3">Uncharacterized protein</fullName>
    </submittedName>
</protein>
<reference evidence="4" key="2">
    <citation type="submission" date="2015-01" db="EMBL/GenBank/DDBJ databases">
        <title>Evolutionary Origins and Diversification of the Mycorrhizal Mutualists.</title>
        <authorList>
            <consortium name="DOE Joint Genome Institute"/>
            <consortium name="Mycorrhizal Genomics Consortium"/>
            <person name="Kohler A."/>
            <person name="Kuo A."/>
            <person name="Nagy L.G."/>
            <person name="Floudas D."/>
            <person name="Copeland A."/>
            <person name="Barry K.W."/>
            <person name="Cichocki N."/>
            <person name="Veneault-Fourrey C."/>
            <person name="LaButti K."/>
            <person name="Lindquist E.A."/>
            <person name="Lipzen A."/>
            <person name="Lundell T."/>
            <person name="Morin E."/>
            <person name="Murat C."/>
            <person name="Riley R."/>
            <person name="Ohm R."/>
            <person name="Sun H."/>
            <person name="Tunlid A."/>
            <person name="Henrissat B."/>
            <person name="Grigoriev I.V."/>
            <person name="Hibbett D.S."/>
            <person name="Martin F."/>
        </authorList>
    </citation>
    <scope>NUCLEOTIDE SEQUENCE [LARGE SCALE GENOMIC DNA]</scope>
    <source>
        <strain evidence="4">MAFF 305830</strain>
    </source>
</reference>
<organism evidence="3 4">
    <name type="scientific">Serendipita vermifera MAFF 305830</name>
    <dbReference type="NCBI Taxonomy" id="933852"/>
    <lineage>
        <taxon>Eukaryota</taxon>
        <taxon>Fungi</taxon>
        <taxon>Dikarya</taxon>
        <taxon>Basidiomycota</taxon>
        <taxon>Agaricomycotina</taxon>
        <taxon>Agaricomycetes</taxon>
        <taxon>Sebacinales</taxon>
        <taxon>Serendipitaceae</taxon>
        <taxon>Serendipita</taxon>
    </lineage>
</organism>
<dbReference type="AlphaFoldDB" id="A0A0C2XTB9"/>
<keyword evidence="2" id="KW-0732">Signal</keyword>
<feature type="chain" id="PRO_5002158848" evidence="2">
    <location>
        <begin position="17"/>
        <end position="365"/>
    </location>
</feature>